<keyword evidence="1" id="KW-0143">Chaperone</keyword>
<dbReference type="InterPro" id="IPR011989">
    <property type="entry name" value="ARM-like"/>
</dbReference>
<dbReference type="RefSeq" id="XP_010699539.1">
    <property type="nucleotide sequence ID" value="XM_010701237.1"/>
</dbReference>
<name>A0A088RRT0_LEIPA</name>
<dbReference type="eggNOG" id="KOG1943">
    <property type="taxonomic scope" value="Eukaryota"/>
</dbReference>
<reference evidence="5 6" key="1">
    <citation type="journal article" date="2015" name="Sci. Rep.">
        <title>The genome of Leishmania panamensis: insights into genomics of the L. (Viannia) subgenus.</title>
        <authorList>
            <person name="Llanes A."/>
            <person name="Restrepo C.M."/>
            <person name="Vecchio G.D."/>
            <person name="Anguizola F.J."/>
            <person name="Lleonart R."/>
        </authorList>
    </citation>
    <scope>NUCLEOTIDE SEQUENCE [LARGE SCALE GENOMIC DNA]</scope>
    <source>
        <strain evidence="5 6">MHOM/PA/94/PSC-1</strain>
    </source>
</reference>
<dbReference type="InterPro" id="IPR022577">
    <property type="entry name" value="TBCD_C"/>
</dbReference>
<proteinExistence type="predicted"/>
<dbReference type="Pfam" id="PF23579">
    <property type="entry name" value="ARM_TBCD"/>
    <property type="match status" value="1"/>
</dbReference>
<dbReference type="GO" id="GO:0005096">
    <property type="term" value="F:GTPase activator activity"/>
    <property type="evidence" value="ECO:0007669"/>
    <property type="project" value="InterPro"/>
</dbReference>
<dbReference type="GO" id="GO:0007023">
    <property type="term" value="P:post-chaperonin tubulin folding pathway"/>
    <property type="evidence" value="ECO:0007669"/>
    <property type="project" value="InterPro"/>
</dbReference>
<dbReference type="VEuPathDB" id="TriTrypDB:LPAL13_240027300"/>
<dbReference type="FunFam" id="1.25.10.10:FF:000801">
    <property type="entry name" value="Putative tubulin folding cofactor D"/>
    <property type="match status" value="1"/>
</dbReference>
<evidence type="ECO:0000256" key="1">
    <source>
        <dbReference type="ARBA" id="ARBA00023186"/>
    </source>
</evidence>
<dbReference type="InterPro" id="IPR058033">
    <property type="entry name" value="ARM_TBCD_2nd"/>
</dbReference>
<dbReference type="OrthoDB" id="10253476at2759"/>
<dbReference type="InterPro" id="IPR033162">
    <property type="entry name" value="TBCD"/>
</dbReference>
<dbReference type="GeneID" id="22575609"/>
<dbReference type="EMBL" id="CP009393">
    <property type="protein sequence ID" value="AIN98832.1"/>
    <property type="molecule type" value="Genomic_DNA"/>
</dbReference>
<sequence>MSSPHVGEPMDMWADASDPAPVAMTANADNVPDAEEEVAAAAGANTLDHNEDEEGCGLSFFEEEAECAALLAHAAELLPLANDRLLPSIGQEPNGVAAMLEERFAKIIGRYQDSPHLLHPYLEGLMKPLVDLLLRYLPNATEVWAREARSGVGGSPTTTVGAGQTLPSFAAAGAASATPPSAMTTQTLVVASALGQDLTMFDADAPKTPLHVVCKALCSVIKTAGEKCCTSHFPIDVGHYEDVFYTLQLWVADAARQREWEVRYCLLLWLSNLVLVPFSLALIDTNHAEEGGVSTATERLSLSDATLVTASRFLADASKCREAAALLVARLLTRPDSARHRGLFFSFATFILESTSHFASVGADRAAVVVPQGVPWAFLAEGTQSTFTSLLSQPFLLPGVLLTIAKTVKLGKREELVGFAPRLLTCVATVYEQHLNDSLLCKTAVKVGQRLVLCMLKRRRAEWRYSRHIASLTANLGVATADGAAELKTQQEEAVDRDDVSSDNYYGLDGCEENLETGIGLLLQAVGHKDTVVRWSAAKGIGRVCERLPVAFAKEVMEAVLEVFRNAHSDVHWHGGLLTIAELCRRSLVDTALLAKVVPLVAQGLGYDLSRGTYSVGAHVRDAACYTCWCVARAYDAEDLIIHVRQLSVALVVTALFDREVNVRRAAAAAFQECVGRLGNFEHGIELVTTVDFFSLASLRHAYTVVAPVIAQYDTYRDGMLRELVGTKLLHWDRYVRQMAATALGLVATHEPAASILEEVLPELLRRVEDTTVATRHGAILAIAELIQNLPPSMWNEAHILQFTGILTTLEAARGFSARGGAYIRQACCAMLQAIAGQFLALPRTMEVSRVGGRVEKVLTLAVIFSFLKDTWDNILEWVQHTAADTFCAVAQAYFVTFLPSFHGKVLTELYEGCVFEQRVLRRRGFLAAVGGLPATLLNAPWTPGAATSAEGATSGVSVPLAFETFLPVLQRASLLSPEDLKNPELADAHVRRNAARALARVVVRIDPAAPTVTPSWYTAVMEGTVLQALQDYATDKRGDVGSFVRLAVLEGLPSLLTYGLTAAAAVRLCTAATELRVLQGVVRCVLEKLDRVRAVAGGVLARLLLDKPYDNAFWAEGNGKDEGLSDYELSIKAEVSLLRAHLRHLVTRRGGEESGADGDGSELLAWHNTQQVISCIGPFVLTHCPVSLAHAAMEGLVVSAGDLSEHVRRTAAAALLSAFHGDHTTTADVSGALPQRLSACLMTVLVAHEHEERMLKPASRVLDLLINEGVFAVEQHRAVLEMLRKELKHFALNIMVLLAMVPLLTNVCRSPDVEVRRSAWTLALTMIASRYPKVRAKVATDLYASLLVLTSGAFAPAGLPLEGCRRAMEHLMLVQWDSNDATRTRAARNKLYSMLEIDPPVARAANVGESASEDAQRGSMQPARDHRGAVAATYKSLVQETGY</sequence>
<protein>
    <submittedName>
        <fullName evidence="5">Tubulin folding cofactor D, putative</fullName>
    </submittedName>
</protein>
<dbReference type="PANTHER" id="PTHR12658">
    <property type="entry name" value="BETA-TUBULIN COFACTOR D"/>
    <property type="match status" value="1"/>
</dbReference>
<evidence type="ECO:0000259" key="3">
    <source>
        <dbReference type="Pfam" id="PF12612"/>
    </source>
</evidence>
<feature type="domain" description="Tubulin-folding cofactor D C-terminal" evidence="3">
    <location>
        <begin position="1077"/>
        <end position="1290"/>
    </location>
</feature>
<dbReference type="PANTHER" id="PTHR12658:SF0">
    <property type="entry name" value="TUBULIN-SPECIFIC CHAPERONE D"/>
    <property type="match status" value="1"/>
</dbReference>
<gene>
    <name evidence="5" type="ORF">LPMP_242000</name>
</gene>
<dbReference type="Pfam" id="PF25767">
    <property type="entry name" value="ARM_TBCD_2nd"/>
    <property type="match status" value="1"/>
</dbReference>
<dbReference type="SUPFAM" id="SSF48371">
    <property type="entry name" value="ARM repeat"/>
    <property type="match status" value="1"/>
</dbReference>
<keyword evidence="6" id="KW-1185">Reference proteome</keyword>
<dbReference type="KEGG" id="lpan:LPMP_242000"/>
<evidence type="ECO:0000256" key="2">
    <source>
        <dbReference type="SAM" id="MobiDB-lite"/>
    </source>
</evidence>
<dbReference type="GO" id="GO:0048487">
    <property type="term" value="F:beta-tubulin binding"/>
    <property type="evidence" value="ECO:0007669"/>
    <property type="project" value="InterPro"/>
</dbReference>
<dbReference type="Gene3D" id="1.25.10.10">
    <property type="entry name" value="Leucine-rich Repeat Variant"/>
    <property type="match status" value="2"/>
</dbReference>
<dbReference type="VEuPathDB" id="TriTrypDB:LPMP_242000"/>
<evidence type="ECO:0000259" key="4">
    <source>
        <dbReference type="Pfam" id="PF25767"/>
    </source>
</evidence>
<dbReference type="GO" id="GO:0000226">
    <property type="term" value="P:microtubule cytoskeleton organization"/>
    <property type="evidence" value="ECO:0007669"/>
    <property type="project" value="TreeGrafter"/>
</dbReference>
<dbReference type="InterPro" id="IPR016024">
    <property type="entry name" value="ARM-type_fold"/>
</dbReference>
<feature type="region of interest" description="Disordered" evidence="2">
    <location>
        <begin position="1408"/>
        <end position="1428"/>
    </location>
</feature>
<evidence type="ECO:0000313" key="6">
    <source>
        <dbReference type="Proteomes" id="UP000063063"/>
    </source>
</evidence>
<organism evidence="5 6">
    <name type="scientific">Leishmania panamensis</name>
    <dbReference type="NCBI Taxonomy" id="5679"/>
    <lineage>
        <taxon>Eukaryota</taxon>
        <taxon>Discoba</taxon>
        <taxon>Euglenozoa</taxon>
        <taxon>Kinetoplastea</taxon>
        <taxon>Metakinetoplastina</taxon>
        <taxon>Trypanosomatida</taxon>
        <taxon>Trypanosomatidae</taxon>
        <taxon>Leishmaniinae</taxon>
        <taxon>Leishmania</taxon>
        <taxon>Leishmania guyanensis species complex</taxon>
    </lineage>
</organism>
<dbReference type="GO" id="GO:0007021">
    <property type="term" value="P:tubulin complex assembly"/>
    <property type="evidence" value="ECO:0007669"/>
    <property type="project" value="InterPro"/>
</dbReference>
<feature type="domain" description="Tubulin-folding cofactor D ARM repeats" evidence="4">
    <location>
        <begin position="440"/>
        <end position="685"/>
    </location>
</feature>
<dbReference type="Proteomes" id="UP000063063">
    <property type="component" value="Chromosome 24"/>
</dbReference>
<dbReference type="Pfam" id="PF12612">
    <property type="entry name" value="TFCD_C"/>
    <property type="match status" value="1"/>
</dbReference>
<accession>A0A088RRT0</accession>
<evidence type="ECO:0000313" key="5">
    <source>
        <dbReference type="EMBL" id="AIN98832.1"/>
    </source>
</evidence>